<evidence type="ECO:0000313" key="1">
    <source>
        <dbReference type="EMBL" id="ESO07409.1"/>
    </source>
</evidence>
<organism evidence="2 3">
    <name type="scientific">Helobdella robusta</name>
    <name type="common">Californian leech</name>
    <dbReference type="NCBI Taxonomy" id="6412"/>
    <lineage>
        <taxon>Eukaryota</taxon>
        <taxon>Metazoa</taxon>
        <taxon>Spiralia</taxon>
        <taxon>Lophotrochozoa</taxon>
        <taxon>Annelida</taxon>
        <taxon>Clitellata</taxon>
        <taxon>Hirudinea</taxon>
        <taxon>Rhynchobdellida</taxon>
        <taxon>Glossiphoniidae</taxon>
        <taxon>Helobdella</taxon>
    </lineage>
</organism>
<dbReference type="GO" id="GO:0005869">
    <property type="term" value="C:dynactin complex"/>
    <property type="evidence" value="ECO:0000318"/>
    <property type="project" value="GO_Central"/>
</dbReference>
<dbReference type="Proteomes" id="UP000015101">
    <property type="component" value="Unassembled WGS sequence"/>
</dbReference>
<dbReference type="eggNOG" id="ENOG502RYZ0">
    <property type="taxonomic scope" value="Eukaryota"/>
</dbReference>
<dbReference type="Pfam" id="PF07426">
    <property type="entry name" value="Dynactin_p22"/>
    <property type="match status" value="1"/>
</dbReference>
<dbReference type="KEGG" id="hro:HELRODRAFT_170743"/>
<dbReference type="GeneID" id="20203336"/>
<name>T1F3D7_HELRO</name>
<dbReference type="AlphaFoldDB" id="T1F3D7"/>
<dbReference type="EMBL" id="AMQM01003669">
    <property type="status" value="NOT_ANNOTATED_CDS"/>
    <property type="molecule type" value="Genomic_DNA"/>
</dbReference>
<reference evidence="3" key="1">
    <citation type="submission" date="2012-12" db="EMBL/GenBank/DDBJ databases">
        <authorList>
            <person name="Hellsten U."/>
            <person name="Grimwood J."/>
            <person name="Chapman J.A."/>
            <person name="Shapiro H."/>
            <person name="Aerts A."/>
            <person name="Otillar R.P."/>
            <person name="Terry A.Y."/>
            <person name="Boore J.L."/>
            <person name="Simakov O."/>
            <person name="Marletaz F."/>
            <person name="Cho S.-J."/>
            <person name="Edsinger-Gonzales E."/>
            <person name="Havlak P."/>
            <person name="Kuo D.-H."/>
            <person name="Larsson T."/>
            <person name="Lv J."/>
            <person name="Arendt D."/>
            <person name="Savage R."/>
            <person name="Osoegawa K."/>
            <person name="de Jong P."/>
            <person name="Lindberg D.R."/>
            <person name="Seaver E.C."/>
            <person name="Weisblat D.A."/>
            <person name="Putnam N.H."/>
            <person name="Grigoriev I.V."/>
            <person name="Rokhsar D.S."/>
        </authorList>
    </citation>
    <scope>NUCLEOTIDE SEQUENCE</scope>
</reference>
<dbReference type="RefSeq" id="XP_009014787.1">
    <property type="nucleotide sequence ID" value="XM_009016539.1"/>
</dbReference>
<evidence type="ECO:0000313" key="2">
    <source>
        <dbReference type="EnsemblMetazoa" id="HelroP170743"/>
    </source>
</evidence>
<dbReference type="EnsemblMetazoa" id="HelroT170743">
    <property type="protein sequence ID" value="HelroP170743"/>
    <property type="gene ID" value="HelroG170743"/>
</dbReference>
<proteinExistence type="predicted"/>
<dbReference type="OrthoDB" id="16729at2759"/>
<dbReference type="STRING" id="6412.T1F3D7"/>
<evidence type="ECO:0000313" key="3">
    <source>
        <dbReference type="Proteomes" id="UP000015101"/>
    </source>
</evidence>
<accession>T1F3D7</accession>
<dbReference type="GO" id="GO:0061640">
    <property type="term" value="P:cytoskeleton-dependent cytokinesis"/>
    <property type="evidence" value="ECO:0000318"/>
    <property type="project" value="GO_Central"/>
</dbReference>
<gene>
    <name evidence="2" type="primary">20203336</name>
    <name evidence="1" type="ORF">HELRODRAFT_170743</name>
</gene>
<keyword evidence="3" id="KW-1185">Reference proteome</keyword>
<dbReference type="PANTHER" id="PTHR28360:SF1">
    <property type="entry name" value="DYNACTIN SUBUNIT 3"/>
    <property type="match status" value="1"/>
</dbReference>
<dbReference type="PANTHER" id="PTHR28360">
    <property type="entry name" value="DYNACTIN SUBUNIT 3"/>
    <property type="match status" value="1"/>
</dbReference>
<sequence length="282" mass="31704">MSKTKVERNSTILCTAIGNPVPSKFNFTCSKVDNDGRTFSSELRQTKTKVAYLRIKFYKSGAYECVCVASASIYIITFVANWTGIVTVNRGQLKEVEKKIFGKLNPDDEYLKITESINSLNSLVNTTVIGKPGLESLFARIKELDKDLEFSHVETQALSMETKLNLILPMKKILLEQASALEKVESMCDVLGSEHIKGLQSSLYSLSKIHLQQEEQVDQLSQDTTALISHYNSLISLLSLQFTRWNNSLLQLEALCDEDREKGEEIKDEYVDGGDENEGKLE</sequence>
<dbReference type="InParanoid" id="T1F3D7"/>
<reference evidence="1 3" key="2">
    <citation type="journal article" date="2013" name="Nature">
        <title>Insights into bilaterian evolution from three spiralian genomes.</title>
        <authorList>
            <person name="Simakov O."/>
            <person name="Marletaz F."/>
            <person name="Cho S.J."/>
            <person name="Edsinger-Gonzales E."/>
            <person name="Havlak P."/>
            <person name="Hellsten U."/>
            <person name="Kuo D.H."/>
            <person name="Larsson T."/>
            <person name="Lv J."/>
            <person name="Arendt D."/>
            <person name="Savage R."/>
            <person name="Osoegawa K."/>
            <person name="de Jong P."/>
            <person name="Grimwood J."/>
            <person name="Chapman J.A."/>
            <person name="Shapiro H."/>
            <person name="Aerts A."/>
            <person name="Otillar R.P."/>
            <person name="Terry A.Y."/>
            <person name="Boore J.L."/>
            <person name="Grigoriev I.V."/>
            <person name="Lindberg D.R."/>
            <person name="Seaver E.C."/>
            <person name="Weisblat D.A."/>
            <person name="Putnam N.H."/>
            <person name="Rokhsar D.S."/>
        </authorList>
    </citation>
    <scope>NUCLEOTIDE SEQUENCE</scope>
</reference>
<dbReference type="CTD" id="20203336"/>
<dbReference type="EMBL" id="KB096222">
    <property type="protein sequence ID" value="ESO07409.1"/>
    <property type="molecule type" value="Genomic_DNA"/>
</dbReference>
<reference evidence="2" key="3">
    <citation type="submission" date="2015-06" db="UniProtKB">
        <authorList>
            <consortium name="EnsemblMetazoa"/>
        </authorList>
    </citation>
    <scope>IDENTIFICATION</scope>
</reference>
<dbReference type="InterPro" id="IPR009991">
    <property type="entry name" value="DCTN3"/>
</dbReference>
<dbReference type="HOGENOM" id="CLU_987909_0_0_1"/>
<protein>
    <submittedName>
        <fullName evidence="1 2">Uncharacterized protein</fullName>
    </submittedName>
</protein>